<sequence length="305" mass="31008">MHTSLSPATGRRSRYDMADISTISTTIAAALATALCPDGAAQAVATGRPLVIRRGNLTQADLGDAARTLQQGCDFITIADSAESWVRVDEPLGRPWRMDATQPATVHMAISGGTATVTVDAGATPGGTVGLRVTGLPGVTGDACSLHVATAGDTAATIAAIIAAALPGAIASGADITLPATTTAQAINAGTLAARCVARRQQQVFIITAWSATPAARDALGCAIADALALTDWLTDENGSTFRIEARATTNDDTAMNRGVFSRPTRFLVTYDTDLTRVVPAMLAGGTGIGPDVVRGDVLVGTPAP</sequence>
<proteinExistence type="predicted"/>
<dbReference type="EMBL" id="BAQJ01000449">
    <property type="protein sequence ID" value="GBQ79205.1"/>
    <property type="molecule type" value="Genomic_DNA"/>
</dbReference>
<dbReference type="Proteomes" id="UP001061452">
    <property type="component" value="Unassembled WGS sequence"/>
</dbReference>
<reference evidence="1" key="1">
    <citation type="submission" date="2013-04" db="EMBL/GenBank/DDBJ databases">
        <title>The genome sequencing project of 58 acetic acid bacteria.</title>
        <authorList>
            <person name="Okamoto-Kainuma A."/>
            <person name="Ishikawa M."/>
            <person name="Umino S."/>
            <person name="Koizumi Y."/>
            <person name="Shiwa Y."/>
            <person name="Yoshikawa H."/>
            <person name="Matsutani M."/>
            <person name="Matsushita K."/>
        </authorList>
    </citation>
    <scope>NUCLEOTIDE SEQUENCE</scope>
    <source>
        <strain evidence="1">NRIC 0521</strain>
    </source>
</reference>
<keyword evidence="2" id="KW-1185">Reference proteome</keyword>
<evidence type="ECO:0000313" key="2">
    <source>
        <dbReference type="Proteomes" id="UP001061452"/>
    </source>
</evidence>
<accession>A0ABQ0PS47</accession>
<comment type="caution">
    <text evidence="1">The sequence shown here is derived from an EMBL/GenBank/DDBJ whole genome shotgun (WGS) entry which is preliminary data.</text>
</comment>
<name>A0ABQ0PS47_9PROT</name>
<organism evidence="1 2">
    <name type="scientific">Komagataeibacter intermedius NRIC 0521</name>
    <dbReference type="NCBI Taxonomy" id="1307934"/>
    <lineage>
        <taxon>Bacteria</taxon>
        <taxon>Pseudomonadati</taxon>
        <taxon>Pseudomonadota</taxon>
        <taxon>Alphaproteobacteria</taxon>
        <taxon>Acetobacterales</taxon>
        <taxon>Acetobacteraceae</taxon>
        <taxon>Komagataeibacter</taxon>
    </lineage>
</organism>
<evidence type="ECO:0000313" key="1">
    <source>
        <dbReference type="EMBL" id="GBQ79205.1"/>
    </source>
</evidence>
<gene>
    <name evidence="1" type="ORF">AA0521_3384</name>
</gene>
<protein>
    <submittedName>
        <fullName evidence="1">Uncharacterized protein</fullName>
    </submittedName>
</protein>